<comment type="caution">
    <text evidence="2">The sequence shown here is derived from an EMBL/GenBank/DDBJ whole genome shotgun (WGS) entry which is preliminary data.</text>
</comment>
<evidence type="ECO:0000256" key="1">
    <source>
        <dbReference type="SAM" id="SignalP"/>
    </source>
</evidence>
<accession>A0A090X2G5</accession>
<dbReference type="SUPFAM" id="SSF49464">
    <property type="entry name" value="Carboxypeptidase regulatory domain-like"/>
    <property type="match status" value="1"/>
</dbReference>
<evidence type="ECO:0000313" key="2">
    <source>
        <dbReference type="EMBL" id="GAL82594.1"/>
    </source>
</evidence>
<gene>
    <name evidence="2" type="ORF">JCM19274_5669</name>
</gene>
<dbReference type="Proteomes" id="UP000029643">
    <property type="component" value="Unassembled WGS sequence"/>
</dbReference>
<name>A0A090X2G5_9FLAO</name>
<organism evidence="2 3">
    <name type="scientific">Algibacter lectus</name>
    <dbReference type="NCBI Taxonomy" id="221126"/>
    <lineage>
        <taxon>Bacteria</taxon>
        <taxon>Pseudomonadati</taxon>
        <taxon>Bacteroidota</taxon>
        <taxon>Flavobacteriia</taxon>
        <taxon>Flavobacteriales</taxon>
        <taxon>Flavobacteriaceae</taxon>
        <taxon>Algibacter</taxon>
    </lineage>
</organism>
<proteinExistence type="predicted"/>
<dbReference type="AlphaFoldDB" id="A0A090X2G5"/>
<dbReference type="Pfam" id="PF13715">
    <property type="entry name" value="CarbopepD_reg_2"/>
    <property type="match status" value="1"/>
</dbReference>
<reference evidence="2 3" key="1">
    <citation type="journal article" date="2014" name="Genome Announc.">
        <title>Draft Genome Sequences of Marine Flavobacterium Algibacter lectus Strains SS8 and NR4.</title>
        <authorList>
            <person name="Takatani N."/>
            <person name="Nakanishi M."/>
            <person name="Meirelles P."/>
            <person name="Mino S."/>
            <person name="Suda W."/>
            <person name="Oshima K."/>
            <person name="Hattori M."/>
            <person name="Ohkuma M."/>
            <person name="Hosokawa M."/>
            <person name="Miyashita K."/>
            <person name="Thompson F.L."/>
            <person name="Niwa A."/>
            <person name="Sawabe T."/>
            <person name="Sawabe T."/>
        </authorList>
    </citation>
    <scope>NUCLEOTIDE SEQUENCE [LARGE SCALE GENOMIC DNA]</scope>
    <source>
        <strain evidence="3">JCM19274</strain>
    </source>
</reference>
<feature type="signal peptide" evidence="1">
    <location>
        <begin position="1"/>
        <end position="22"/>
    </location>
</feature>
<dbReference type="EMBL" id="BBNU01000035">
    <property type="protein sequence ID" value="GAL82594.1"/>
    <property type="molecule type" value="Genomic_DNA"/>
</dbReference>
<dbReference type="RefSeq" id="WP_227806558.1">
    <property type="nucleotide sequence ID" value="NZ_BBNU01000035.1"/>
</dbReference>
<evidence type="ECO:0000313" key="3">
    <source>
        <dbReference type="Proteomes" id="UP000029643"/>
    </source>
</evidence>
<dbReference type="InterPro" id="IPR008969">
    <property type="entry name" value="CarboxyPept-like_regulatory"/>
</dbReference>
<feature type="chain" id="PRO_5001866479" evidence="1">
    <location>
        <begin position="23"/>
        <end position="163"/>
    </location>
</feature>
<protein>
    <submittedName>
        <fullName evidence="2">SusC outer membrane protein</fullName>
    </submittedName>
</protein>
<keyword evidence="1" id="KW-0732">Signal</keyword>
<dbReference type="FunFam" id="2.60.40.1120:FF:000003">
    <property type="entry name" value="Outer membrane protein Omp121"/>
    <property type="match status" value="1"/>
</dbReference>
<dbReference type="Gene3D" id="2.60.40.1120">
    <property type="entry name" value="Carboxypeptidase-like, regulatory domain"/>
    <property type="match status" value="1"/>
</dbReference>
<sequence>MMKLKQLFFTPVFALMSLWVQAQVTGTVTSLEDGMPMPGVSVIVSGTTQGAATDFDGNYVLDNIDSNATLVFSYVGYKTQEIQINGRSVINVVLTEDAASLDEIIVTGYARERKVDVTGGAITVVELGPTEGVSMSSGSAVQGGLQGRVPGGVYRKIWRSYRS</sequence>